<name>A0AAP0KM37_9MAGN</name>
<feature type="domain" description="Reverse transcriptase zinc-binding" evidence="1">
    <location>
        <begin position="32"/>
        <end position="96"/>
    </location>
</feature>
<comment type="caution">
    <text evidence="2">The sequence shown here is derived from an EMBL/GenBank/DDBJ whole genome shotgun (WGS) entry which is preliminary data.</text>
</comment>
<gene>
    <name evidence="2" type="ORF">Sjap_002446</name>
</gene>
<dbReference type="EMBL" id="JBBNAE010000001">
    <property type="protein sequence ID" value="KAK9154966.1"/>
    <property type="molecule type" value="Genomic_DNA"/>
</dbReference>
<keyword evidence="3" id="KW-1185">Reference proteome</keyword>
<protein>
    <recommendedName>
        <fullName evidence="1">Reverse transcriptase zinc-binding domain-containing protein</fullName>
    </recommendedName>
</protein>
<dbReference type="AlphaFoldDB" id="A0AAP0KM37"/>
<sequence>MRNQLYSRSSQHNLAISIRGVAEGSTSKEEFQSQFWKDIQIIKAPWKILFFLWRSIQKVLPTKMALWKRRMVQDPLCPVCAKCDESSFHILFSYKFA</sequence>
<evidence type="ECO:0000259" key="1">
    <source>
        <dbReference type="Pfam" id="PF13966"/>
    </source>
</evidence>
<dbReference type="Pfam" id="PF13966">
    <property type="entry name" value="zf-RVT"/>
    <property type="match status" value="1"/>
</dbReference>
<evidence type="ECO:0000313" key="3">
    <source>
        <dbReference type="Proteomes" id="UP001417504"/>
    </source>
</evidence>
<proteinExistence type="predicted"/>
<dbReference type="Proteomes" id="UP001417504">
    <property type="component" value="Unassembled WGS sequence"/>
</dbReference>
<reference evidence="2 3" key="1">
    <citation type="submission" date="2024-01" db="EMBL/GenBank/DDBJ databases">
        <title>Genome assemblies of Stephania.</title>
        <authorList>
            <person name="Yang L."/>
        </authorList>
    </citation>
    <scope>NUCLEOTIDE SEQUENCE [LARGE SCALE GENOMIC DNA]</scope>
    <source>
        <strain evidence="2">QJT</strain>
        <tissue evidence="2">Leaf</tissue>
    </source>
</reference>
<accession>A0AAP0KM37</accession>
<organism evidence="2 3">
    <name type="scientific">Stephania japonica</name>
    <dbReference type="NCBI Taxonomy" id="461633"/>
    <lineage>
        <taxon>Eukaryota</taxon>
        <taxon>Viridiplantae</taxon>
        <taxon>Streptophyta</taxon>
        <taxon>Embryophyta</taxon>
        <taxon>Tracheophyta</taxon>
        <taxon>Spermatophyta</taxon>
        <taxon>Magnoliopsida</taxon>
        <taxon>Ranunculales</taxon>
        <taxon>Menispermaceae</taxon>
        <taxon>Menispermoideae</taxon>
        <taxon>Cissampelideae</taxon>
        <taxon>Stephania</taxon>
    </lineage>
</organism>
<evidence type="ECO:0000313" key="2">
    <source>
        <dbReference type="EMBL" id="KAK9154966.1"/>
    </source>
</evidence>
<dbReference type="InterPro" id="IPR026960">
    <property type="entry name" value="RVT-Znf"/>
</dbReference>